<accession>A0A2T8HZX3</accession>
<dbReference type="EMBL" id="CM008054">
    <property type="protein sequence ID" value="PVH30986.1"/>
    <property type="molecule type" value="Genomic_DNA"/>
</dbReference>
<proteinExistence type="predicted"/>
<protein>
    <submittedName>
        <fullName evidence="2">Uncharacterized protein</fullName>
    </submittedName>
</protein>
<dbReference type="Proteomes" id="UP000243499">
    <property type="component" value="Chromosome 9"/>
</dbReference>
<dbReference type="Gramene" id="PVH30986">
    <property type="protein sequence ID" value="PVH30986"/>
    <property type="gene ID" value="PAHAL_9G027500"/>
</dbReference>
<evidence type="ECO:0000256" key="1">
    <source>
        <dbReference type="SAM" id="MobiDB-lite"/>
    </source>
</evidence>
<feature type="compositionally biased region" description="Low complexity" evidence="1">
    <location>
        <begin position="129"/>
        <end position="140"/>
    </location>
</feature>
<gene>
    <name evidence="2" type="ORF">PAHAL_9G027500</name>
</gene>
<name>A0A2T8HZX3_9POAL</name>
<organism evidence="2">
    <name type="scientific">Panicum hallii</name>
    <dbReference type="NCBI Taxonomy" id="206008"/>
    <lineage>
        <taxon>Eukaryota</taxon>
        <taxon>Viridiplantae</taxon>
        <taxon>Streptophyta</taxon>
        <taxon>Embryophyta</taxon>
        <taxon>Tracheophyta</taxon>
        <taxon>Spermatophyta</taxon>
        <taxon>Magnoliopsida</taxon>
        <taxon>Liliopsida</taxon>
        <taxon>Poales</taxon>
        <taxon>Poaceae</taxon>
        <taxon>PACMAD clade</taxon>
        <taxon>Panicoideae</taxon>
        <taxon>Panicodae</taxon>
        <taxon>Paniceae</taxon>
        <taxon>Panicinae</taxon>
        <taxon>Panicum</taxon>
        <taxon>Panicum sect. Panicum</taxon>
    </lineage>
</organism>
<sequence length="164" mass="18275">MPRGKSTRASHPPQIPLLRNEKVRDEIGGGAAVYSTIAPTDSYSIRMSASASRRGPHRLPRLHSPPMEMIVRATWKGNHIAAASHPLSLERDHRGRGVRHHGISQHKPEVHGRLQRHRSSMVGLLPGHTRSSPTSAARSSARSRRLMLSQCPDRVVMHEHDELM</sequence>
<feature type="region of interest" description="Disordered" evidence="1">
    <location>
        <begin position="123"/>
        <end position="146"/>
    </location>
</feature>
<dbReference type="AlphaFoldDB" id="A0A2T8HZX3"/>
<reference evidence="2" key="1">
    <citation type="submission" date="2018-04" db="EMBL/GenBank/DDBJ databases">
        <title>WGS assembly of Panicum hallii.</title>
        <authorList>
            <person name="Lovell J."/>
            <person name="Jenkins J."/>
            <person name="Lowry D."/>
            <person name="Mamidi S."/>
            <person name="Sreedasyam A."/>
            <person name="Weng X."/>
            <person name="Barry K."/>
            <person name="Bonette J."/>
            <person name="Campitelli B."/>
            <person name="Daum C."/>
            <person name="Gordon S."/>
            <person name="Gould B."/>
            <person name="Lipzen A."/>
            <person name="Macqueen A."/>
            <person name="Palacio-Mejia J."/>
            <person name="Plott C."/>
            <person name="Shakirov E."/>
            <person name="Shu S."/>
            <person name="Yoshinaga Y."/>
            <person name="Zane M."/>
            <person name="Rokhsar D."/>
            <person name="Grimwood J."/>
            <person name="Schmutz J."/>
            <person name="Juenger T."/>
        </authorList>
    </citation>
    <scope>NUCLEOTIDE SEQUENCE [LARGE SCALE GENOMIC DNA]</scope>
    <source>
        <strain evidence="2">FIL2</strain>
    </source>
</reference>
<evidence type="ECO:0000313" key="2">
    <source>
        <dbReference type="EMBL" id="PVH30986.1"/>
    </source>
</evidence>